<dbReference type="Pfam" id="PF07409">
    <property type="entry name" value="GP46"/>
    <property type="match status" value="1"/>
</dbReference>
<evidence type="ECO:0000313" key="2">
    <source>
        <dbReference type="Proteomes" id="UP000032233"/>
    </source>
</evidence>
<accession>A0A0D2HV02</accession>
<name>A0A0D2HV02_9BACT</name>
<protein>
    <recommendedName>
        <fullName evidence="3">Tail protein</fullName>
    </recommendedName>
</protein>
<evidence type="ECO:0008006" key="3">
    <source>
        <dbReference type="Google" id="ProtNLM"/>
    </source>
</evidence>
<dbReference type="EMBL" id="AZAC01000011">
    <property type="protein sequence ID" value="KIX14248.1"/>
    <property type="molecule type" value="Genomic_DNA"/>
</dbReference>
<dbReference type="InterPro" id="IPR010877">
    <property type="entry name" value="Phage_Mu_Gp46"/>
</dbReference>
<reference evidence="1 2" key="1">
    <citation type="submission" date="2013-11" db="EMBL/GenBank/DDBJ databases">
        <title>Metagenomic analysis of a methanogenic consortium involved in long chain n-alkane degradation.</title>
        <authorList>
            <person name="Davidova I.A."/>
            <person name="Callaghan A.V."/>
            <person name="Wawrik B."/>
            <person name="Pruitt S."/>
            <person name="Marks C."/>
            <person name="Duncan K.E."/>
            <person name="Suflita J.M."/>
        </authorList>
    </citation>
    <scope>NUCLEOTIDE SEQUENCE [LARGE SCALE GENOMIC DNA]</scope>
    <source>
        <strain evidence="1 2">SPR</strain>
    </source>
</reference>
<dbReference type="RefSeq" id="WP_044348175.1">
    <property type="nucleotide sequence ID" value="NZ_AZAC01000011.1"/>
</dbReference>
<dbReference type="InParanoid" id="A0A0D2HV02"/>
<evidence type="ECO:0000313" key="1">
    <source>
        <dbReference type="EMBL" id="KIX14248.1"/>
    </source>
</evidence>
<keyword evidence="2" id="KW-1185">Reference proteome</keyword>
<comment type="caution">
    <text evidence="1">The sequence shown here is derived from an EMBL/GenBank/DDBJ whole genome shotgun (WGS) entry which is preliminary data.</text>
</comment>
<organism evidence="1 2">
    <name type="scientific">Dethiosulfatarculus sandiegensis</name>
    <dbReference type="NCBI Taxonomy" id="1429043"/>
    <lineage>
        <taxon>Bacteria</taxon>
        <taxon>Pseudomonadati</taxon>
        <taxon>Thermodesulfobacteriota</taxon>
        <taxon>Desulfarculia</taxon>
        <taxon>Desulfarculales</taxon>
        <taxon>Desulfarculaceae</taxon>
        <taxon>Dethiosulfatarculus</taxon>
    </lineage>
</organism>
<gene>
    <name evidence="1" type="ORF">X474_09785</name>
</gene>
<dbReference type="AlphaFoldDB" id="A0A0D2HV02"/>
<sequence>MADIGHFFDNQLLHGDLRVADGQLMEDPGLFTAVLHSLFSDAEAPEGSDELIRDKRGWWGDLITPWPEDEYGSRLWLLKREKQTPEVLELARLYAEESLAWLVADGIVNEIQVDADFSGQGVLKMSVRLELVQGKQALFDFNYPWSSSDAS</sequence>
<dbReference type="STRING" id="1429043.X474_09785"/>
<dbReference type="Proteomes" id="UP000032233">
    <property type="component" value="Unassembled WGS sequence"/>
</dbReference>
<proteinExistence type="predicted"/>